<evidence type="ECO:0000313" key="7">
    <source>
        <dbReference type="EMBL" id="OJJ46267.1"/>
    </source>
</evidence>
<dbReference type="STRING" id="1073090.A0A1L9SGQ1"/>
<keyword evidence="3" id="KW-0963">Cytoplasm</keyword>
<dbReference type="Proteomes" id="UP000184188">
    <property type="component" value="Unassembled WGS sequence"/>
</dbReference>
<dbReference type="EMBL" id="KV878343">
    <property type="protein sequence ID" value="OJJ46267.1"/>
    <property type="molecule type" value="Genomic_DNA"/>
</dbReference>
<keyword evidence="4" id="KW-0736">Signalosome</keyword>
<dbReference type="OrthoDB" id="5351233at2759"/>
<dbReference type="GO" id="GO:0008180">
    <property type="term" value="C:COP9 signalosome"/>
    <property type="evidence" value="ECO:0007669"/>
    <property type="project" value="UniProtKB-KW"/>
</dbReference>
<protein>
    <recommendedName>
        <fullName evidence="6">CSN8/PSMD8/EIF3K domain-containing protein</fullName>
    </recommendedName>
</protein>
<dbReference type="AlphaFoldDB" id="A0A1L9SGQ1"/>
<dbReference type="GO" id="GO:0005737">
    <property type="term" value="C:cytoplasm"/>
    <property type="evidence" value="ECO:0007669"/>
    <property type="project" value="UniProtKB-SubCell"/>
</dbReference>
<feature type="domain" description="CSN8/PSMD8/EIF3K" evidence="6">
    <location>
        <begin position="52"/>
        <end position="190"/>
    </location>
</feature>
<dbReference type="GO" id="GO:0010387">
    <property type="term" value="P:COP9 signalosome assembly"/>
    <property type="evidence" value="ECO:0007669"/>
    <property type="project" value="InterPro"/>
</dbReference>
<dbReference type="InterPro" id="IPR033205">
    <property type="entry name" value="COP9_CSN8"/>
</dbReference>
<dbReference type="PANTHER" id="PTHR13339">
    <property type="entry name" value="COP9 SIGNALOSOME COMPLEX SUBUNIT 8"/>
    <property type="match status" value="1"/>
</dbReference>
<sequence>MDQPALSEGQLSQLLTSALSPSELYDKLSSYEDDAYMLFTGNQIHGDPKLLSAFYASFFVAHLLTDQVPAARSLTQRMPPSLLQTDVALQNCLNLLRAVWQCKHAQVYKILRELPWPAPVNTIVQRYDVYFQEKALKEVSRAFEAIRPAAAAEYLGLDTTLAEQHDPSVIDIFVSYGWRWDSEANLLYPEPVPGLPQSIDSTKELRDITALISSHVS</sequence>
<dbReference type="PANTHER" id="PTHR13339:SF0">
    <property type="entry name" value="COP9 SIGNALOSOME COMPLEX SUBUNIT 8"/>
    <property type="match status" value="1"/>
</dbReference>
<evidence type="ECO:0000259" key="6">
    <source>
        <dbReference type="Pfam" id="PF10075"/>
    </source>
</evidence>
<gene>
    <name evidence="7" type="ORF">ASPZODRAFT_98019</name>
</gene>
<accession>A0A1L9SGQ1</accession>
<evidence type="ECO:0000256" key="5">
    <source>
        <dbReference type="ARBA" id="ARBA00023242"/>
    </source>
</evidence>
<reference evidence="8" key="1">
    <citation type="journal article" date="2017" name="Genome Biol.">
        <title>Comparative genomics reveals high biological diversity and specific adaptations in the industrially and medically important fungal genus Aspergillus.</title>
        <authorList>
            <person name="de Vries R.P."/>
            <person name="Riley R."/>
            <person name="Wiebenga A."/>
            <person name="Aguilar-Osorio G."/>
            <person name="Amillis S."/>
            <person name="Uchima C.A."/>
            <person name="Anderluh G."/>
            <person name="Asadollahi M."/>
            <person name="Askin M."/>
            <person name="Barry K."/>
            <person name="Battaglia E."/>
            <person name="Bayram O."/>
            <person name="Benocci T."/>
            <person name="Braus-Stromeyer S.A."/>
            <person name="Caldana C."/>
            <person name="Canovas D."/>
            <person name="Cerqueira G.C."/>
            <person name="Chen F."/>
            <person name="Chen W."/>
            <person name="Choi C."/>
            <person name="Clum A."/>
            <person name="Dos Santos R.A."/>
            <person name="Damasio A.R."/>
            <person name="Diallinas G."/>
            <person name="Emri T."/>
            <person name="Fekete E."/>
            <person name="Flipphi M."/>
            <person name="Freyberg S."/>
            <person name="Gallo A."/>
            <person name="Gournas C."/>
            <person name="Habgood R."/>
            <person name="Hainaut M."/>
            <person name="Harispe M.L."/>
            <person name="Henrissat B."/>
            <person name="Hilden K.S."/>
            <person name="Hope R."/>
            <person name="Hossain A."/>
            <person name="Karabika E."/>
            <person name="Karaffa L."/>
            <person name="Karanyi Z."/>
            <person name="Krasevec N."/>
            <person name="Kuo A."/>
            <person name="Kusch H."/>
            <person name="LaButti K."/>
            <person name="Lagendijk E.L."/>
            <person name="Lapidus A."/>
            <person name="Levasseur A."/>
            <person name="Lindquist E."/>
            <person name="Lipzen A."/>
            <person name="Logrieco A.F."/>
            <person name="MacCabe A."/>
            <person name="Maekelae M.R."/>
            <person name="Malavazi I."/>
            <person name="Melin P."/>
            <person name="Meyer V."/>
            <person name="Mielnichuk N."/>
            <person name="Miskei M."/>
            <person name="Molnar A.P."/>
            <person name="Mule G."/>
            <person name="Ngan C.Y."/>
            <person name="Orejas M."/>
            <person name="Orosz E."/>
            <person name="Ouedraogo J.P."/>
            <person name="Overkamp K.M."/>
            <person name="Park H.-S."/>
            <person name="Perrone G."/>
            <person name="Piumi F."/>
            <person name="Punt P.J."/>
            <person name="Ram A.F."/>
            <person name="Ramon A."/>
            <person name="Rauscher S."/>
            <person name="Record E."/>
            <person name="Riano-Pachon D.M."/>
            <person name="Robert V."/>
            <person name="Roehrig J."/>
            <person name="Ruller R."/>
            <person name="Salamov A."/>
            <person name="Salih N.S."/>
            <person name="Samson R.A."/>
            <person name="Sandor E."/>
            <person name="Sanguinetti M."/>
            <person name="Schuetze T."/>
            <person name="Sepcic K."/>
            <person name="Shelest E."/>
            <person name="Sherlock G."/>
            <person name="Sophianopoulou V."/>
            <person name="Squina F.M."/>
            <person name="Sun H."/>
            <person name="Susca A."/>
            <person name="Todd R.B."/>
            <person name="Tsang A."/>
            <person name="Unkles S.E."/>
            <person name="van de Wiele N."/>
            <person name="van Rossen-Uffink D."/>
            <person name="Oliveira J.V."/>
            <person name="Vesth T.C."/>
            <person name="Visser J."/>
            <person name="Yu J.-H."/>
            <person name="Zhou M."/>
            <person name="Andersen M.R."/>
            <person name="Archer D.B."/>
            <person name="Baker S.E."/>
            <person name="Benoit I."/>
            <person name="Brakhage A.A."/>
            <person name="Braus G.H."/>
            <person name="Fischer R."/>
            <person name="Frisvad J.C."/>
            <person name="Goldman G.H."/>
            <person name="Houbraken J."/>
            <person name="Oakley B."/>
            <person name="Pocsi I."/>
            <person name="Scazzocchio C."/>
            <person name="Seiboth B."/>
            <person name="vanKuyk P.A."/>
            <person name="Wortman J."/>
            <person name="Dyer P.S."/>
            <person name="Grigoriev I.V."/>
        </authorList>
    </citation>
    <scope>NUCLEOTIDE SEQUENCE [LARGE SCALE GENOMIC DNA]</scope>
    <source>
        <strain evidence="8">CBS 506.65</strain>
    </source>
</reference>
<dbReference type="RefSeq" id="XP_022580777.1">
    <property type="nucleotide sequence ID" value="XM_022730569.1"/>
</dbReference>
<dbReference type="GO" id="GO:0000338">
    <property type="term" value="P:protein deneddylation"/>
    <property type="evidence" value="ECO:0007669"/>
    <property type="project" value="InterPro"/>
</dbReference>
<keyword evidence="8" id="KW-1185">Reference proteome</keyword>
<dbReference type="InterPro" id="IPR033464">
    <property type="entry name" value="CSN8_PSD8_EIF3K"/>
</dbReference>
<evidence type="ECO:0000256" key="3">
    <source>
        <dbReference type="ARBA" id="ARBA00022490"/>
    </source>
</evidence>
<organism evidence="7 8">
    <name type="scientific">Penicilliopsis zonata CBS 506.65</name>
    <dbReference type="NCBI Taxonomy" id="1073090"/>
    <lineage>
        <taxon>Eukaryota</taxon>
        <taxon>Fungi</taxon>
        <taxon>Dikarya</taxon>
        <taxon>Ascomycota</taxon>
        <taxon>Pezizomycotina</taxon>
        <taxon>Eurotiomycetes</taxon>
        <taxon>Eurotiomycetidae</taxon>
        <taxon>Eurotiales</taxon>
        <taxon>Aspergillaceae</taxon>
        <taxon>Penicilliopsis</taxon>
    </lineage>
</organism>
<evidence type="ECO:0000313" key="8">
    <source>
        <dbReference type="Proteomes" id="UP000184188"/>
    </source>
</evidence>
<dbReference type="GeneID" id="34617033"/>
<evidence type="ECO:0000256" key="2">
    <source>
        <dbReference type="ARBA" id="ARBA00004496"/>
    </source>
</evidence>
<comment type="subcellular location">
    <subcellularLocation>
        <location evidence="2">Cytoplasm</location>
    </subcellularLocation>
    <subcellularLocation>
        <location evidence="1">Nucleus</location>
    </subcellularLocation>
</comment>
<dbReference type="Pfam" id="PF10075">
    <property type="entry name" value="CSN8_PSD8_EIF3K"/>
    <property type="match status" value="1"/>
</dbReference>
<keyword evidence="5" id="KW-0539">Nucleus</keyword>
<name>A0A1L9SGQ1_9EURO</name>
<evidence type="ECO:0000256" key="4">
    <source>
        <dbReference type="ARBA" id="ARBA00022790"/>
    </source>
</evidence>
<dbReference type="VEuPathDB" id="FungiDB:ASPZODRAFT_98019"/>
<proteinExistence type="predicted"/>
<evidence type="ECO:0000256" key="1">
    <source>
        <dbReference type="ARBA" id="ARBA00004123"/>
    </source>
</evidence>